<sequence length="207" mass="22453">MIDDLGDSHEGANTLYVWGHEPYNDHNRSDSNSAPSKEIEINPKDNEWQPCVDDNVGEGTNNDIQKPSEYHEVAALLDLNIERGSGGLLKSAINEHHLLSLKGHGDSTTPESKPFLASPEGGNHQNFMDTKVPGKEASQDLARESLIAISECGPDTVLSSKLSSKSNGTNAVELKKSDRAEDYRSKLISISYTDDYTSTAALVNGDV</sequence>
<dbReference type="EMBL" id="JAMYWD010000010">
    <property type="protein sequence ID" value="KAJ4957376.1"/>
    <property type="molecule type" value="Genomic_DNA"/>
</dbReference>
<comment type="caution">
    <text evidence="2">The sequence shown here is derived from an EMBL/GenBank/DDBJ whole genome shotgun (WGS) entry which is preliminary data.</text>
</comment>
<keyword evidence="3" id="KW-1185">Reference proteome</keyword>
<evidence type="ECO:0000313" key="2">
    <source>
        <dbReference type="EMBL" id="KAJ4957376.1"/>
    </source>
</evidence>
<protein>
    <submittedName>
        <fullName evidence="2">Uncharacterized protein</fullName>
    </submittedName>
</protein>
<reference evidence="2" key="1">
    <citation type="journal article" date="2023" name="Plant J.">
        <title>The genome of the king protea, Protea cynaroides.</title>
        <authorList>
            <person name="Chang J."/>
            <person name="Duong T.A."/>
            <person name="Schoeman C."/>
            <person name="Ma X."/>
            <person name="Roodt D."/>
            <person name="Barker N."/>
            <person name="Li Z."/>
            <person name="Van de Peer Y."/>
            <person name="Mizrachi E."/>
        </authorList>
    </citation>
    <scope>NUCLEOTIDE SEQUENCE</scope>
    <source>
        <tissue evidence="2">Young leaves</tissue>
    </source>
</reference>
<feature type="region of interest" description="Disordered" evidence="1">
    <location>
        <begin position="102"/>
        <end position="131"/>
    </location>
</feature>
<dbReference type="AlphaFoldDB" id="A0A9Q0JZ88"/>
<feature type="compositionally biased region" description="Basic and acidic residues" evidence="1">
    <location>
        <begin position="37"/>
        <end position="47"/>
    </location>
</feature>
<dbReference type="InterPro" id="IPR049198">
    <property type="entry name" value="DUF6865"/>
</dbReference>
<name>A0A9Q0JZ88_9MAGN</name>
<evidence type="ECO:0000256" key="1">
    <source>
        <dbReference type="SAM" id="MobiDB-lite"/>
    </source>
</evidence>
<accession>A0A9Q0JZ88</accession>
<dbReference type="PANTHER" id="PTHR35282">
    <property type="entry name" value="F5D14.24 PROTEIN"/>
    <property type="match status" value="1"/>
</dbReference>
<dbReference type="PANTHER" id="PTHR35282:SF2">
    <property type="entry name" value="F5D14.24 PROTEIN"/>
    <property type="match status" value="1"/>
</dbReference>
<proteinExistence type="predicted"/>
<dbReference type="Proteomes" id="UP001141806">
    <property type="component" value="Unassembled WGS sequence"/>
</dbReference>
<dbReference type="OrthoDB" id="632588at2759"/>
<evidence type="ECO:0000313" key="3">
    <source>
        <dbReference type="Proteomes" id="UP001141806"/>
    </source>
</evidence>
<organism evidence="2 3">
    <name type="scientific">Protea cynaroides</name>
    <dbReference type="NCBI Taxonomy" id="273540"/>
    <lineage>
        <taxon>Eukaryota</taxon>
        <taxon>Viridiplantae</taxon>
        <taxon>Streptophyta</taxon>
        <taxon>Embryophyta</taxon>
        <taxon>Tracheophyta</taxon>
        <taxon>Spermatophyta</taxon>
        <taxon>Magnoliopsida</taxon>
        <taxon>Proteales</taxon>
        <taxon>Proteaceae</taxon>
        <taxon>Protea</taxon>
    </lineage>
</organism>
<feature type="region of interest" description="Disordered" evidence="1">
    <location>
        <begin position="24"/>
        <end position="49"/>
    </location>
</feature>
<gene>
    <name evidence="2" type="ORF">NE237_024487</name>
</gene>
<dbReference type="Pfam" id="PF21737">
    <property type="entry name" value="DUF6865"/>
    <property type="match status" value="1"/>
</dbReference>